<dbReference type="Pfam" id="PF22776">
    <property type="entry name" value="K_trans_C"/>
    <property type="match status" value="1"/>
</dbReference>
<comment type="subcellular location">
    <subcellularLocation>
        <location evidence="12">Cell membrane</location>
        <topology evidence="12">Multi-pass membrane protein</topology>
    </subcellularLocation>
    <subcellularLocation>
        <location evidence="1">Membrane</location>
        <topology evidence="1">Multi-pass membrane protein</topology>
    </subcellularLocation>
</comment>
<keyword evidence="7 12" id="KW-0769">Symport</keyword>
<comment type="catalytic activity">
    <reaction evidence="12">
        <text>K(+)(in) + H(+)(in) = K(+)(out) + H(+)(out)</text>
        <dbReference type="Rhea" id="RHEA:28490"/>
        <dbReference type="ChEBI" id="CHEBI:15378"/>
        <dbReference type="ChEBI" id="CHEBI:29103"/>
    </reaction>
</comment>
<feature type="transmembrane region" description="Helical" evidence="12">
    <location>
        <begin position="397"/>
        <end position="417"/>
    </location>
</feature>
<dbReference type="AlphaFoldDB" id="A0A7Y2K0T1"/>
<evidence type="ECO:0000259" key="14">
    <source>
        <dbReference type="Pfam" id="PF22776"/>
    </source>
</evidence>
<dbReference type="InterPro" id="IPR023051">
    <property type="entry name" value="Kup"/>
</dbReference>
<dbReference type="InterPro" id="IPR003855">
    <property type="entry name" value="K+_transporter"/>
</dbReference>
<dbReference type="GO" id="GO:0015293">
    <property type="term" value="F:symporter activity"/>
    <property type="evidence" value="ECO:0007669"/>
    <property type="project" value="UniProtKB-UniRule"/>
</dbReference>
<feature type="transmembrane region" description="Helical" evidence="12">
    <location>
        <begin position="102"/>
        <end position="123"/>
    </location>
</feature>
<proteinExistence type="inferred from homology"/>
<feature type="transmembrane region" description="Helical" evidence="12">
    <location>
        <begin position="249"/>
        <end position="271"/>
    </location>
</feature>
<keyword evidence="16" id="KW-1185">Reference proteome</keyword>
<feature type="transmembrane region" description="Helical" evidence="12">
    <location>
        <begin position="341"/>
        <end position="362"/>
    </location>
</feature>
<keyword evidence="4 12" id="KW-1003">Cell membrane</keyword>
<gene>
    <name evidence="12" type="primary">kup</name>
    <name evidence="15" type="ORF">HGB41_16415</name>
</gene>
<feature type="transmembrane region" description="Helical" evidence="12">
    <location>
        <begin position="173"/>
        <end position="193"/>
    </location>
</feature>
<dbReference type="PANTHER" id="PTHR30540:SF79">
    <property type="entry name" value="LOW AFFINITY POTASSIUM TRANSPORT SYSTEM PROTEIN KUP"/>
    <property type="match status" value="1"/>
</dbReference>
<reference evidence="15 16" key="1">
    <citation type="submission" date="2020-04" db="EMBL/GenBank/DDBJ databases">
        <title>Massilia sp. nov., a cold adapted bacteria isolated from Arctic soil.</title>
        <authorList>
            <person name="Son J."/>
            <person name="Ka J.-O."/>
        </authorList>
    </citation>
    <scope>NUCLEOTIDE SEQUENCE [LARGE SCALE GENOMIC DNA]</scope>
    <source>
        <strain evidence="15 16">ML15P13</strain>
    </source>
</reference>
<organism evidence="15 16">
    <name type="scientific">Telluria aromaticivorans</name>
    <dbReference type="NCBI Taxonomy" id="2725995"/>
    <lineage>
        <taxon>Bacteria</taxon>
        <taxon>Pseudomonadati</taxon>
        <taxon>Pseudomonadota</taxon>
        <taxon>Betaproteobacteria</taxon>
        <taxon>Burkholderiales</taxon>
        <taxon>Oxalobacteraceae</taxon>
        <taxon>Telluria group</taxon>
        <taxon>Telluria</taxon>
    </lineage>
</organism>
<accession>A0A7Y2K0T1</accession>
<evidence type="ECO:0000256" key="10">
    <source>
        <dbReference type="ARBA" id="ARBA00023065"/>
    </source>
</evidence>
<evidence type="ECO:0000256" key="9">
    <source>
        <dbReference type="ARBA" id="ARBA00022989"/>
    </source>
</evidence>
<keyword evidence="9 12" id="KW-1133">Transmembrane helix</keyword>
<feature type="transmembrane region" description="Helical" evidence="12">
    <location>
        <begin position="48"/>
        <end position="68"/>
    </location>
</feature>
<evidence type="ECO:0000256" key="12">
    <source>
        <dbReference type="HAMAP-Rule" id="MF_01522"/>
    </source>
</evidence>
<evidence type="ECO:0000313" key="16">
    <source>
        <dbReference type="Proteomes" id="UP000533905"/>
    </source>
</evidence>
<evidence type="ECO:0000256" key="11">
    <source>
        <dbReference type="ARBA" id="ARBA00023136"/>
    </source>
</evidence>
<evidence type="ECO:0000256" key="1">
    <source>
        <dbReference type="ARBA" id="ARBA00004141"/>
    </source>
</evidence>
<keyword evidence="11 12" id="KW-0472">Membrane</keyword>
<evidence type="ECO:0000256" key="7">
    <source>
        <dbReference type="ARBA" id="ARBA00022847"/>
    </source>
</evidence>
<sequence>MTKPQGNQNRVAALTLGAIGVVYGDIGTSPLYTLKEVFAPAHGIAVTPANVIGVISLILWCLIIVISLKYVTLVLRADNHGEGGIMALTALALKSVSQNSRFYYPVMLLGMIGAGLFFGDGIITPAITVLSSIEGIEVATPAFKPYVVPLTLTVLAVLYWAQHRGTGGIGKWFGPIVLVWFTALAAMGVVNILEGPQILAALNPLHAARFLLQNGWFAFVALGAVVLALTGAEALYADMGHFGRKPVRLAWFTVVFPALALNYLGQGAVLISNPAAASNPFFNQLGAWSIYPLVALSTVAAVVASQATISGAFSVAQQAISLGFLPRMRIVHTSHQEKGQIYIPLVNWVQFGAVVFAVVAFGSSTNLASAYGIAATATMLTTTLLTFFVVRYGWNHSTLVAASATLFFLVFDVTLFASTSLKIVSGGWFTLLISLFMVTIMLTWRKGRELVFENVKRHMLPLQEFLESLFASPPHRVPGTAIYFRAEGDGVPHAMLHNLLHNKVLHERVVFLTVHATDIPAVPPGERLEVVELGHDCYQVNLSYGFTDPRNVPADLEAGAGAGLSFDPMTTSYFIARQTVIATPGAGMALWRENLYAMMARNARDAADYFGLPTNRVIELGTQIEI</sequence>
<evidence type="ECO:0000256" key="3">
    <source>
        <dbReference type="ARBA" id="ARBA00022448"/>
    </source>
</evidence>
<feature type="domain" description="K+ potassium transporter C-terminal" evidence="14">
    <location>
        <begin position="478"/>
        <end position="626"/>
    </location>
</feature>
<comment type="caution">
    <text evidence="15">The sequence shown here is derived from an EMBL/GenBank/DDBJ whole genome shotgun (WGS) entry which is preliminary data.</text>
</comment>
<dbReference type="Pfam" id="PF02705">
    <property type="entry name" value="K_trans"/>
    <property type="match status" value="1"/>
</dbReference>
<dbReference type="RefSeq" id="WP_171086398.1">
    <property type="nucleotide sequence ID" value="NZ_JABAIV010000006.1"/>
</dbReference>
<dbReference type="PANTHER" id="PTHR30540">
    <property type="entry name" value="OSMOTIC STRESS POTASSIUM TRANSPORTER"/>
    <property type="match status" value="1"/>
</dbReference>
<protein>
    <recommendedName>
        <fullName evidence="12">Probable potassium transport system protein Kup</fullName>
    </recommendedName>
</protein>
<keyword evidence="8 12" id="KW-0630">Potassium</keyword>
<feature type="transmembrane region" description="Helical" evidence="12">
    <location>
        <begin position="423"/>
        <end position="444"/>
    </location>
</feature>
<evidence type="ECO:0000256" key="5">
    <source>
        <dbReference type="ARBA" id="ARBA00022538"/>
    </source>
</evidence>
<feature type="transmembrane region" description="Helical" evidence="12">
    <location>
        <begin position="143"/>
        <end position="161"/>
    </location>
</feature>
<dbReference type="GO" id="GO:0015079">
    <property type="term" value="F:potassium ion transmembrane transporter activity"/>
    <property type="evidence" value="ECO:0007669"/>
    <property type="project" value="UniProtKB-UniRule"/>
</dbReference>
<keyword evidence="10 12" id="KW-0406">Ion transport</keyword>
<comment type="similarity">
    <text evidence="2 12">Belongs to the HAK/KUP transporter (TC 2.A.72) family.</text>
</comment>
<dbReference type="InterPro" id="IPR053952">
    <property type="entry name" value="K_trans_C"/>
</dbReference>
<feature type="domain" description="K+ potassium transporter integral membrane" evidence="13">
    <location>
        <begin position="14"/>
        <end position="467"/>
    </location>
</feature>
<evidence type="ECO:0000256" key="2">
    <source>
        <dbReference type="ARBA" id="ARBA00007019"/>
    </source>
</evidence>
<keyword evidence="3 12" id="KW-0813">Transport</keyword>
<dbReference type="EMBL" id="JABAIV010000006">
    <property type="protein sequence ID" value="NNG24577.1"/>
    <property type="molecule type" value="Genomic_DNA"/>
</dbReference>
<dbReference type="Proteomes" id="UP000533905">
    <property type="component" value="Unassembled WGS sequence"/>
</dbReference>
<feature type="transmembrane region" description="Helical" evidence="12">
    <location>
        <begin position="368"/>
        <end position="390"/>
    </location>
</feature>
<comment type="function">
    <text evidence="12">Transport of potassium into the cell. Likely operates as a K(+):H(+) symporter.</text>
</comment>
<dbReference type="HAMAP" id="MF_01522">
    <property type="entry name" value="Kup"/>
    <property type="match status" value="1"/>
</dbReference>
<evidence type="ECO:0000256" key="8">
    <source>
        <dbReference type="ARBA" id="ARBA00022958"/>
    </source>
</evidence>
<dbReference type="InterPro" id="IPR053951">
    <property type="entry name" value="K_trans_N"/>
</dbReference>
<evidence type="ECO:0000256" key="6">
    <source>
        <dbReference type="ARBA" id="ARBA00022692"/>
    </source>
</evidence>
<name>A0A7Y2K0T1_9BURK</name>
<evidence type="ECO:0000259" key="13">
    <source>
        <dbReference type="Pfam" id="PF02705"/>
    </source>
</evidence>
<evidence type="ECO:0000256" key="4">
    <source>
        <dbReference type="ARBA" id="ARBA00022475"/>
    </source>
</evidence>
<dbReference type="GO" id="GO:0005886">
    <property type="term" value="C:plasma membrane"/>
    <property type="evidence" value="ECO:0007669"/>
    <property type="project" value="UniProtKB-SubCell"/>
</dbReference>
<feature type="transmembrane region" description="Helical" evidence="12">
    <location>
        <begin position="213"/>
        <end position="237"/>
    </location>
</feature>
<keyword evidence="5 12" id="KW-0633">Potassium transport</keyword>
<feature type="transmembrane region" description="Helical" evidence="12">
    <location>
        <begin position="291"/>
        <end position="320"/>
    </location>
</feature>
<evidence type="ECO:0000313" key="15">
    <source>
        <dbReference type="EMBL" id="NNG24577.1"/>
    </source>
</evidence>
<keyword evidence="6 12" id="KW-0812">Transmembrane</keyword>